<dbReference type="AlphaFoldDB" id="A0A2M4D0A1"/>
<proteinExistence type="predicted"/>
<reference evidence="2" key="1">
    <citation type="submission" date="2018-01" db="EMBL/GenBank/DDBJ databases">
        <title>An insight into the sialome of Amazonian anophelines.</title>
        <authorList>
            <person name="Ribeiro J.M."/>
            <person name="Scarpassa V."/>
            <person name="Calvo E."/>
        </authorList>
    </citation>
    <scope>NUCLEOTIDE SEQUENCE</scope>
</reference>
<feature type="chain" id="PRO_5014708062" evidence="1">
    <location>
        <begin position="34"/>
        <end position="70"/>
    </location>
</feature>
<keyword evidence="1" id="KW-0732">Signal</keyword>
<evidence type="ECO:0000256" key="1">
    <source>
        <dbReference type="SAM" id="SignalP"/>
    </source>
</evidence>
<sequence>MTWACCGGYRRWRNAMIALPLFDWCWSIATAHGAECRRFGMRASLGLGLHRHVITPQAAAAAPAAAGRGW</sequence>
<feature type="signal peptide" evidence="1">
    <location>
        <begin position="1"/>
        <end position="33"/>
    </location>
</feature>
<evidence type="ECO:0000313" key="2">
    <source>
        <dbReference type="EMBL" id="MBW70987.1"/>
    </source>
</evidence>
<accession>A0A2M4D0A1</accession>
<organism evidence="2">
    <name type="scientific">Anopheles darlingi</name>
    <name type="common">Mosquito</name>
    <dbReference type="NCBI Taxonomy" id="43151"/>
    <lineage>
        <taxon>Eukaryota</taxon>
        <taxon>Metazoa</taxon>
        <taxon>Ecdysozoa</taxon>
        <taxon>Arthropoda</taxon>
        <taxon>Hexapoda</taxon>
        <taxon>Insecta</taxon>
        <taxon>Pterygota</taxon>
        <taxon>Neoptera</taxon>
        <taxon>Endopterygota</taxon>
        <taxon>Diptera</taxon>
        <taxon>Nematocera</taxon>
        <taxon>Culicoidea</taxon>
        <taxon>Culicidae</taxon>
        <taxon>Anophelinae</taxon>
        <taxon>Anopheles</taxon>
    </lineage>
</organism>
<name>A0A2M4D0A1_ANODA</name>
<protein>
    <submittedName>
        <fullName evidence="2">Putative secreted protein</fullName>
    </submittedName>
</protein>
<dbReference type="EMBL" id="GGFL01006809">
    <property type="protein sequence ID" value="MBW70987.1"/>
    <property type="molecule type" value="Transcribed_RNA"/>
</dbReference>